<dbReference type="Gene3D" id="2.170.130.10">
    <property type="entry name" value="TonB-dependent receptor, plug domain"/>
    <property type="match status" value="1"/>
</dbReference>
<evidence type="ECO:0000256" key="6">
    <source>
        <dbReference type="ARBA" id="ARBA00023237"/>
    </source>
</evidence>
<feature type="domain" description="Secretin/TonB short N-terminal" evidence="8">
    <location>
        <begin position="41"/>
        <end position="91"/>
    </location>
</feature>
<dbReference type="GO" id="GO:0009279">
    <property type="term" value="C:cell outer membrane"/>
    <property type="evidence" value="ECO:0007669"/>
    <property type="project" value="UniProtKB-SubCell"/>
</dbReference>
<dbReference type="Pfam" id="PF07715">
    <property type="entry name" value="Plug"/>
    <property type="match status" value="1"/>
</dbReference>
<keyword evidence="9" id="KW-0675">Receptor</keyword>
<dbReference type="Proteomes" id="UP000561459">
    <property type="component" value="Unassembled WGS sequence"/>
</dbReference>
<dbReference type="Gene3D" id="3.55.50.30">
    <property type="match status" value="1"/>
</dbReference>
<evidence type="ECO:0000313" key="9">
    <source>
        <dbReference type="EMBL" id="MBB3941749.1"/>
    </source>
</evidence>
<evidence type="ECO:0000256" key="2">
    <source>
        <dbReference type="ARBA" id="ARBA00022448"/>
    </source>
</evidence>
<evidence type="ECO:0000256" key="4">
    <source>
        <dbReference type="ARBA" id="ARBA00023004"/>
    </source>
</evidence>
<protein>
    <submittedName>
        <fullName evidence="9">Outer membrane receptor for ferrienterochelin and colicin</fullName>
    </submittedName>
</protein>
<dbReference type="InterPro" id="IPR012910">
    <property type="entry name" value="Plug_dom"/>
</dbReference>
<dbReference type="Gene3D" id="2.40.170.20">
    <property type="entry name" value="TonB-dependent receptor, beta-barrel domain"/>
    <property type="match status" value="1"/>
</dbReference>
<proteinExistence type="inferred from homology"/>
<evidence type="ECO:0000256" key="1">
    <source>
        <dbReference type="ARBA" id="ARBA00004442"/>
    </source>
</evidence>
<accession>A0A7W6C1I3</accession>
<dbReference type="PANTHER" id="PTHR47234">
    <property type="match status" value="1"/>
</dbReference>
<dbReference type="InterPro" id="IPR000531">
    <property type="entry name" value="Beta-barrel_TonB"/>
</dbReference>
<keyword evidence="5 7" id="KW-0472">Membrane</keyword>
<evidence type="ECO:0000259" key="8">
    <source>
        <dbReference type="SMART" id="SM00965"/>
    </source>
</evidence>
<keyword evidence="6" id="KW-0998">Cell outer membrane</keyword>
<dbReference type="Pfam" id="PF00593">
    <property type="entry name" value="TonB_dep_Rec_b-barrel"/>
    <property type="match status" value="1"/>
</dbReference>
<dbReference type="AlphaFoldDB" id="A0A7W6C1I3"/>
<dbReference type="EMBL" id="JACIDY010000017">
    <property type="protein sequence ID" value="MBB3941749.1"/>
    <property type="molecule type" value="Genomic_DNA"/>
</dbReference>
<evidence type="ECO:0000313" key="10">
    <source>
        <dbReference type="Proteomes" id="UP000561459"/>
    </source>
</evidence>
<keyword evidence="7" id="KW-0798">TonB box</keyword>
<evidence type="ECO:0000256" key="7">
    <source>
        <dbReference type="RuleBase" id="RU003357"/>
    </source>
</evidence>
<dbReference type="SUPFAM" id="SSF56935">
    <property type="entry name" value="Porins"/>
    <property type="match status" value="1"/>
</dbReference>
<keyword evidence="3" id="KW-0410">Iron transport</keyword>
<name>A0A7W6C1I3_9SPHN</name>
<gene>
    <name evidence="9" type="ORF">GGR39_003430</name>
</gene>
<keyword evidence="4" id="KW-0408">Iron</keyword>
<sequence>MTALLITPAVAARAEEARRAVHLPAQPLGDALRALGRDRAREILFSPQSVAGRTAPAIDGELTTDEALALLLQGSGLVARNRNGSILIAGRGTTVTEAIDPQTAADNTIVVSGSRIRGAPIASRVLQIGREDIVTGGFGDLGAALRALPQNFAGGQNPGVGSGASAGGLGNQNITGGSQVNLRGLGGDATLTLLNGNRMAYGGFSQGVDVSAIPVDAIERVDVVADGASAIYGSDAVAGVVNVILRKPFDGLTARARLGQATRGGGFTQDYALTGGATWDHGAILASYNFRHNTPIQARQRGYTAQLGDAPYMLLPRQGTHSGLLRATQNLGVAIHLSVDGLYNARDQTRAITTYGSLGTVRVKDRMISLAPGIDVDAGGGWTVSLRGVLSRDRTTAHDETSVDGTPIYAATVCYCNSLASVEAFVSGPLVHLPAGAVKLVAGGGHRMNRFQNINLMTGKSLGGRQRDTYAYGELFVPLVSADNARPLLRALSVSFAGRYDHYNAFGGITTPKLGVIYRPADAVELKFSWGRSFKAPTLLQQLQGRSATLIEAATLIGSDAPAGGSALYTGGGTPGLDAERATSMSWSASFQPTAVPDLGLDLTYFRVRYRDRVVQPIGNFLDALNPVYAGYIVRNPTRQQVEAAVASSDTGVDTYGNVTRDLGAVAYIIDNHYTNVAAQKIQGLDAGLFYTGPLGPGAVTAALNASWLDSRQRNDSASAPFNIAGSIWSPARYRARASLGWEGHGLKTFGYLNYTGPLKDRRTAVTAIVRSTVTADLFLGYTVPARSGALRDVTLSLAVENLFDTKPPYLLAAPYVEPYDSTNYSPVGRFVAVSIAKSL</sequence>
<dbReference type="Pfam" id="PF07660">
    <property type="entry name" value="STN"/>
    <property type="match status" value="1"/>
</dbReference>
<comment type="similarity">
    <text evidence="7">Belongs to the TonB-dependent receptor family.</text>
</comment>
<keyword evidence="2" id="KW-0813">Transport</keyword>
<evidence type="ECO:0000256" key="5">
    <source>
        <dbReference type="ARBA" id="ARBA00023136"/>
    </source>
</evidence>
<dbReference type="InterPro" id="IPR036942">
    <property type="entry name" value="Beta-barrel_TonB_sf"/>
</dbReference>
<keyword evidence="3" id="KW-0406">Ion transport</keyword>
<reference evidence="9 10" key="1">
    <citation type="submission" date="2020-08" db="EMBL/GenBank/DDBJ databases">
        <title>Genomic Encyclopedia of Type Strains, Phase IV (KMG-IV): sequencing the most valuable type-strain genomes for metagenomic binning, comparative biology and taxonomic classification.</title>
        <authorList>
            <person name="Goeker M."/>
        </authorList>
    </citation>
    <scope>NUCLEOTIDE SEQUENCE [LARGE SCALE GENOMIC DNA]</scope>
    <source>
        <strain evidence="9 10">DSM 27568</strain>
    </source>
</reference>
<keyword evidence="10" id="KW-1185">Reference proteome</keyword>
<evidence type="ECO:0000256" key="3">
    <source>
        <dbReference type="ARBA" id="ARBA00022496"/>
    </source>
</evidence>
<comment type="subcellular location">
    <subcellularLocation>
        <location evidence="1 7">Cell outer membrane</location>
    </subcellularLocation>
</comment>
<dbReference type="GO" id="GO:0006826">
    <property type="term" value="P:iron ion transport"/>
    <property type="evidence" value="ECO:0007669"/>
    <property type="project" value="UniProtKB-KW"/>
</dbReference>
<dbReference type="PANTHER" id="PTHR47234:SF3">
    <property type="entry name" value="SECRETIN_TONB SHORT N-TERMINAL DOMAIN-CONTAINING PROTEIN"/>
    <property type="match status" value="1"/>
</dbReference>
<dbReference type="InterPro" id="IPR011662">
    <property type="entry name" value="Secretin/TonB_short_N"/>
</dbReference>
<dbReference type="InterPro" id="IPR037066">
    <property type="entry name" value="Plug_dom_sf"/>
</dbReference>
<dbReference type="SMART" id="SM00965">
    <property type="entry name" value="STN"/>
    <property type="match status" value="1"/>
</dbReference>
<organism evidence="9 10">
    <name type="scientific">Novosphingobium fluoreni</name>
    <dbReference type="NCBI Taxonomy" id="1391222"/>
    <lineage>
        <taxon>Bacteria</taxon>
        <taxon>Pseudomonadati</taxon>
        <taxon>Pseudomonadota</taxon>
        <taxon>Alphaproteobacteria</taxon>
        <taxon>Sphingomonadales</taxon>
        <taxon>Sphingomonadaceae</taxon>
        <taxon>Novosphingobium</taxon>
    </lineage>
</organism>
<comment type="caution">
    <text evidence="9">The sequence shown here is derived from an EMBL/GenBank/DDBJ whole genome shotgun (WGS) entry which is preliminary data.</text>
</comment>